<evidence type="ECO:0000256" key="4">
    <source>
        <dbReference type="PROSITE-ProRule" id="PRU00433"/>
    </source>
</evidence>
<keyword evidence="1 4" id="KW-0349">Heme</keyword>
<evidence type="ECO:0000256" key="3">
    <source>
        <dbReference type="ARBA" id="ARBA00023004"/>
    </source>
</evidence>
<sequence length="234" mass="24233">MSFAPFAVAAESAELAPRLAACASCHGAQGEGASASEYAPHLAGKPAQYLYEQLRGFRDGGRQHLQMGWLVRHLDDAYLREIGAFYAALPPKTAPAEVLAARVERPGDAIARRLVEQGDADRGLPACSACHGADLVGVEPGVPALVGLPAEYVVAQFGAWRTGVRTAVAPDCMADIAHALTPAEIRAVAEWLAVQGHSEPRRPAQAGSLALPKACGANSPLAPAEASASSEVSP</sequence>
<dbReference type="PANTHER" id="PTHR33751:SF11">
    <property type="entry name" value="BLL4483 PROTEIN"/>
    <property type="match status" value="1"/>
</dbReference>
<keyword evidence="7" id="KW-1185">Reference proteome</keyword>
<dbReference type="Pfam" id="PF00034">
    <property type="entry name" value="Cytochrom_C"/>
    <property type="match status" value="1"/>
</dbReference>
<evidence type="ECO:0000256" key="2">
    <source>
        <dbReference type="ARBA" id="ARBA00022723"/>
    </source>
</evidence>
<dbReference type="PROSITE" id="PS51007">
    <property type="entry name" value="CYTC"/>
    <property type="match status" value="1"/>
</dbReference>
<reference evidence="6 7" key="1">
    <citation type="submission" date="2016-10" db="EMBL/GenBank/DDBJ databases">
        <authorList>
            <person name="de Groot N.N."/>
        </authorList>
    </citation>
    <scope>NUCLEOTIDE SEQUENCE [LARGE SCALE GENOMIC DNA]</scope>
    <source>
        <strain evidence="6 7">DSM 16957</strain>
    </source>
</reference>
<dbReference type="PANTHER" id="PTHR33751">
    <property type="entry name" value="CBB3-TYPE CYTOCHROME C OXIDASE SUBUNIT FIXP"/>
    <property type="match status" value="1"/>
</dbReference>
<dbReference type="EMBL" id="FNAG01000002">
    <property type="protein sequence ID" value="SDD41381.1"/>
    <property type="molecule type" value="Genomic_DNA"/>
</dbReference>
<protein>
    <submittedName>
        <fullName evidence="6">Cytochrome c553</fullName>
    </submittedName>
</protein>
<dbReference type="InterPro" id="IPR050597">
    <property type="entry name" value="Cytochrome_c_Oxidase_Subunit"/>
</dbReference>
<evidence type="ECO:0000256" key="1">
    <source>
        <dbReference type="ARBA" id="ARBA00022617"/>
    </source>
</evidence>
<evidence type="ECO:0000313" key="7">
    <source>
        <dbReference type="Proteomes" id="UP000199603"/>
    </source>
</evidence>
<dbReference type="SUPFAM" id="SSF46626">
    <property type="entry name" value="Cytochrome c"/>
    <property type="match status" value="2"/>
</dbReference>
<dbReference type="GO" id="GO:0020037">
    <property type="term" value="F:heme binding"/>
    <property type="evidence" value="ECO:0007669"/>
    <property type="project" value="InterPro"/>
</dbReference>
<keyword evidence="3 4" id="KW-0408">Iron</keyword>
<dbReference type="Gene3D" id="1.10.760.10">
    <property type="entry name" value="Cytochrome c-like domain"/>
    <property type="match status" value="2"/>
</dbReference>
<dbReference type="AlphaFoldDB" id="A0A1G6UJE1"/>
<dbReference type="Proteomes" id="UP000199603">
    <property type="component" value="Unassembled WGS sequence"/>
</dbReference>
<dbReference type="OrthoDB" id="9773456at2"/>
<keyword evidence="2 4" id="KW-0479">Metal-binding</keyword>
<dbReference type="InterPro" id="IPR009056">
    <property type="entry name" value="Cyt_c-like_dom"/>
</dbReference>
<proteinExistence type="predicted"/>
<evidence type="ECO:0000313" key="6">
    <source>
        <dbReference type="EMBL" id="SDD41381.1"/>
    </source>
</evidence>
<accession>A0A1G6UJE1</accession>
<dbReference type="GO" id="GO:0046872">
    <property type="term" value="F:metal ion binding"/>
    <property type="evidence" value="ECO:0007669"/>
    <property type="project" value="UniProtKB-KW"/>
</dbReference>
<organism evidence="6 7">
    <name type="scientific">Aquimonas voraii</name>
    <dbReference type="NCBI Taxonomy" id="265719"/>
    <lineage>
        <taxon>Bacteria</taxon>
        <taxon>Pseudomonadati</taxon>
        <taxon>Pseudomonadota</taxon>
        <taxon>Gammaproteobacteria</taxon>
        <taxon>Lysobacterales</taxon>
        <taxon>Lysobacteraceae</taxon>
        <taxon>Aquimonas</taxon>
    </lineage>
</organism>
<evidence type="ECO:0000259" key="5">
    <source>
        <dbReference type="PROSITE" id="PS51007"/>
    </source>
</evidence>
<feature type="domain" description="Cytochrome c" evidence="5">
    <location>
        <begin position="7"/>
        <end position="196"/>
    </location>
</feature>
<dbReference type="STRING" id="265719.SAMN04488509_102364"/>
<name>A0A1G6UJE1_9GAMM</name>
<gene>
    <name evidence="6" type="ORF">SAMN04488509_102364</name>
</gene>
<dbReference type="RefSeq" id="WP_091240898.1">
    <property type="nucleotide sequence ID" value="NZ_FNAG01000002.1"/>
</dbReference>
<dbReference type="InterPro" id="IPR036909">
    <property type="entry name" value="Cyt_c-like_dom_sf"/>
</dbReference>
<dbReference type="GO" id="GO:0009055">
    <property type="term" value="F:electron transfer activity"/>
    <property type="evidence" value="ECO:0007669"/>
    <property type="project" value="InterPro"/>
</dbReference>